<protein>
    <submittedName>
        <fullName evidence="1">Uncharacterized protein</fullName>
    </submittedName>
</protein>
<proteinExistence type="predicted"/>
<name>A0AA42CRQ7_9HYPH</name>
<dbReference type="EMBL" id="JAMOIM010000062">
    <property type="protein sequence ID" value="MCW6512737.1"/>
    <property type="molecule type" value="Genomic_DNA"/>
</dbReference>
<accession>A0AA42CRQ7</accession>
<dbReference type="Proteomes" id="UP001165667">
    <property type="component" value="Unassembled WGS sequence"/>
</dbReference>
<dbReference type="RefSeq" id="WP_282589112.1">
    <property type="nucleotide sequence ID" value="NZ_JAMOIM010000062.1"/>
</dbReference>
<dbReference type="AlphaFoldDB" id="A0AA42CRQ7"/>
<keyword evidence="2" id="KW-1185">Reference proteome</keyword>
<sequence>MLTVVVAQRLGCRNRDVRAKMAELGVEPAYVLRDERGLVWRRAEIEKTLT</sequence>
<evidence type="ECO:0000313" key="2">
    <source>
        <dbReference type="Proteomes" id="UP001165667"/>
    </source>
</evidence>
<evidence type="ECO:0000313" key="1">
    <source>
        <dbReference type="EMBL" id="MCW6512737.1"/>
    </source>
</evidence>
<organism evidence="1 2">
    <name type="scientific">Lichenifustis flavocetrariae</name>
    <dbReference type="NCBI Taxonomy" id="2949735"/>
    <lineage>
        <taxon>Bacteria</taxon>
        <taxon>Pseudomonadati</taxon>
        <taxon>Pseudomonadota</taxon>
        <taxon>Alphaproteobacteria</taxon>
        <taxon>Hyphomicrobiales</taxon>
        <taxon>Lichenihabitantaceae</taxon>
        <taxon>Lichenifustis</taxon>
    </lineage>
</organism>
<gene>
    <name evidence="1" type="ORF">M8523_33070</name>
</gene>
<reference evidence="1" key="1">
    <citation type="submission" date="2022-05" db="EMBL/GenBank/DDBJ databases">
        <authorList>
            <person name="Pankratov T."/>
        </authorList>
    </citation>
    <scope>NUCLEOTIDE SEQUENCE</scope>
    <source>
        <strain evidence="1">BP6-180914</strain>
    </source>
</reference>
<comment type="caution">
    <text evidence="1">The sequence shown here is derived from an EMBL/GenBank/DDBJ whole genome shotgun (WGS) entry which is preliminary data.</text>
</comment>